<dbReference type="InterPro" id="IPR029064">
    <property type="entry name" value="Ribosomal_eL30-like_sf"/>
</dbReference>
<evidence type="ECO:0000259" key="5">
    <source>
        <dbReference type="SMART" id="SM00967"/>
    </source>
</evidence>
<dbReference type="SUPFAM" id="SSF55315">
    <property type="entry name" value="L30e-like"/>
    <property type="match status" value="1"/>
</dbReference>
<reference evidence="6 7" key="2">
    <citation type="submission" date="2023-11" db="EMBL/GenBank/DDBJ databases">
        <authorList>
            <person name="Lara A.C."/>
            <person name="Chronakova A."/>
        </authorList>
    </citation>
    <scope>NUCLEOTIDE SEQUENCE [LARGE SCALE GENOMIC DNA]</scope>
    <source>
        <strain evidence="6 7">BCCO 10_0856</strain>
    </source>
</reference>
<keyword evidence="7" id="KW-1185">Reference proteome</keyword>
<dbReference type="EMBL" id="JAXAVW010000036">
    <property type="protein sequence ID" value="MDX8035554.1"/>
    <property type="molecule type" value="Genomic_DNA"/>
</dbReference>
<dbReference type="InterPro" id="IPR001537">
    <property type="entry name" value="SpoU_MeTrfase"/>
</dbReference>
<dbReference type="CDD" id="cd18095">
    <property type="entry name" value="SpoU-like_rRNA-MTase"/>
    <property type="match status" value="1"/>
</dbReference>
<dbReference type="Gene3D" id="3.30.1330.30">
    <property type="match status" value="1"/>
</dbReference>
<dbReference type="InterPro" id="IPR051259">
    <property type="entry name" value="rRNA_Methyltransferase"/>
</dbReference>
<dbReference type="PANTHER" id="PTHR43191">
    <property type="entry name" value="RRNA METHYLTRANSFERASE 3"/>
    <property type="match status" value="1"/>
</dbReference>
<dbReference type="InterPro" id="IPR013123">
    <property type="entry name" value="SpoU_subst-bd"/>
</dbReference>
<keyword evidence="2 6" id="KW-0489">Methyltransferase</keyword>
<sequence>MSEHARGSFHRPEADPFTERTPRVVAARHLTRRQGRDKAGRFLVEGAQAVREALAWKTGEVHELFVTATAADRNAELLQSASERGIRISEVTDKAATSLSETVTPQGLVAVCDAVPQPLDQALQGTPRLVAVLYGVSDPGNAGTVTRVADAAGADAVIFAGDTVDPHNGKCVRASTGSLFHLPIARSRDASEVFAACRAAGLKLVAADGHAKDDLVEASVKGDLKQPTAWVFGSEAHGLPDAVLAELDTSLKVPLYGAAESLNLATAAAVCLYASARDQRS</sequence>
<dbReference type="Pfam" id="PF22435">
    <property type="entry name" value="MRM3-like_sub_bind"/>
    <property type="match status" value="1"/>
</dbReference>
<dbReference type="Gene3D" id="3.40.1280.10">
    <property type="match status" value="1"/>
</dbReference>
<gene>
    <name evidence="6" type="ORF">SK803_35560</name>
</gene>
<evidence type="ECO:0000256" key="1">
    <source>
        <dbReference type="ARBA" id="ARBA00007228"/>
    </source>
</evidence>
<evidence type="ECO:0000256" key="2">
    <source>
        <dbReference type="ARBA" id="ARBA00022603"/>
    </source>
</evidence>
<organism evidence="6 7">
    <name type="scientific">Lentzea miocenica</name>
    <dbReference type="NCBI Taxonomy" id="3095431"/>
    <lineage>
        <taxon>Bacteria</taxon>
        <taxon>Bacillati</taxon>
        <taxon>Actinomycetota</taxon>
        <taxon>Actinomycetes</taxon>
        <taxon>Pseudonocardiales</taxon>
        <taxon>Pseudonocardiaceae</taxon>
        <taxon>Lentzea</taxon>
    </lineage>
</organism>
<protein>
    <submittedName>
        <fullName evidence="6">RNA methyltransferase</fullName>
    </submittedName>
</protein>
<dbReference type="SMART" id="SM00967">
    <property type="entry name" value="SpoU_sub_bind"/>
    <property type="match status" value="1"/>
</dbReference>
<evidence type="ECO:0000313" key="6">
    <source>
        <dbReference type="EMBL" id="MDX8035554.1"/>
    </source>
</evidence>
<name>A0ABU4TBK2_9PSEU</name>
<dbReference type="Pfam" id="PF00588">
    <property type="entry name" value="SpoU_methylase"/>
    <property type="match status" value="1"/>
</dbReference>
<dbReference type="SUPFAM" id="SSF75217">
    <property type="entry name" value="alpha/beta knot"/>
    <property type="match status" value="1"/>
</dbReference>
<dbReference type="GO" id="GO:0008168">
    <property type="term" value="F:methyltransferase activity"/>
    <property type="evidence" value="ECO:0007669"/>
    <property type="project" value="UniProtKB-KW"/>
</dbReference>
<dbReference type="PANTHER" id="PTHR43191:SF2">
    <property type="entry name" value="RRNA METHYLTRANSFERASE 3, MITOCHONDRIAL"/>
    <property type="match status" value="1"/>
</dbReference>
<feature type="domain" description="RNA 2-O ribose methyltransferase substrate binding" evidence="5">
    <location>
        <begin position="43"/>
        <end position="118"/>
    </location>
</feature>
<evidence type="ECO:0000256" key="4">
    <source>
        <dbReference type="SAM" id="MobiDB-lite"/>
    </source>
</evidence>
<comment type="caution">
    <text evidence="6">The sequence shown here is derived from an EMBL/GenBank/DDBJ whole genome shotgun (WGS) entry which is preliminary data.</text>
</comment>
<comment type="similarity">
    <text evidence="1">Belongs to the class IV-like SAM-binding methyltransferase superfamily. RNA methyltransferase TrmH family.</text>
</comment>
<feature type="region of interest" description="Disordered" evidence="4">
    <location>
        <begin position="1"/>
        <end position="21"/>
    </location>
</feature>
<accession>A0ABU4TBK2</accession>
<dbReference type="InterPro" id="IPR029028">
    <property type="entry name" value="Alpha/beta_knot_MTases"/>
</dbReference>
<evidence type="ECO:0000313" key="7">
    <source>
        <dbReference type="Proteomes" id="UP001285521"/>
    </source>
</evidence>
<dbReference type="Proteomes" id="UP001285521">
    <property type="component" value="Unassembled WGS sequence"/>
</dbReference>
<dbReference type="GO" id="GO:0032259">
    <property type="term" value="P:methylation"/>
    <property type="evidence" value="ECO:0007669"/>
    <property type="project" value="UniProtKB-KW"/>
</dbReference>
<proteinExistence type="inferred from homology"/>
<reference evidence="6 7" key="1">
    <citation type="submission" date="2023-11" db="EMBL/GenBank/DDBJ databases">
        <title>Lentzea sokolovensis, sp. nov., Lentzea kristufkii, sp. nov., and Lentzea miocenensis, sp. nov., rare actinobacteria from Sokolov Coal Basin, Miocene lacustrine sediment, Czech Republic.</title>
        <authorList>
            <person name="Lara A."/>
            <person name="Kotroba L."/>
            <person name="Nouioui I."/>
            <person name="Neumann-Schaal M."/>
            <person name="Mast Y."/>
            <person name="Chronakova A."/>
        </authorList>
    </citation>
    <scope>NUCLEOTIDE SEQUENCE [LARGE SCALE GENOMIC DNA]</scope>
    <source>
        <strain evidence="6 7">BCCO 10_0856</strain>
    </source>
</reference>
<dbReference type="InterPro" id="IPR029026">
    <property type="entry name" value="tRNA_m1G_MTases_N"/>
</dbReference>
<keyword evidence="3" id="KW-0808">Transferase</keyword>
<dbReference type="InterPro" id="IPR053888">
    <property type="entry name" value="MRM3-like_sub_bind"/>
</dbReference>
<evidence type="ECO:0000256" key="3">
    <source>
        <dbReference type="ARBA" id="ARBA00022679"/>
    </source>
</evidence>